<dbReference type="InterPro" id="IPR050140">
    <property type="entry name" value="SRY-related_HMG-box_TF-like"/>
</dbReference>
<gene>
    <name evidence="5" type="ORF">GMARGA_LOCUS13617</name>
</gene>
<comment type="caution">
    <text evidence="5">The sequence shown here is derived from an EMBL/GenBank/DDBJ whole genome shotgun (WGS) entry which is preliminary data.</text>
</comment>
<dbReference type="Gene3D" id="1.10.30.10">
    <property type="entry name" value="High mobility group box domain"/>
    <property type="match status" value="1"/>
</dbReference>
<dbReference type="Pfam" id="PF00505">
    <property type="entry name" value="HMG_box"/>
    <property type="match status" value="1"/>
</dbReference>
<keyword evidence="6" id="KW-1185">Reference proteome</keyword>
<dbReference type="PANTHER" id="PTHR10270:SF161">
    <property type="entry name" value="SEX-DETERMINING REGION Y PROTEIN"/>
    <property type="match status" value="1"/>
</dbReference>
<name>A0ABN7V3K3_GIGMA</name>
<accession>A0ABN7V3K3</accession>
<dbReference type="Proteomes" id="UP000789901">
    <property type="component" value="Unassembled WGS sequence"/>
</dbReference>
<evidence type="ECO:0000313" key="5">
    <source>
        <dbReference type="EMBL" id="CAG8722147.1"/>
    </source>
</evidence>
<dbReference type="PROSITE" id="PS50118">
    <property type="entry name" value="HMG_BOX_2"/>
    <property type="match status" value="1"/>
</dbReference>
<sequence length="331" mass="39378">MSEYLKNYCHVFMFDAPILNYSNEKNDFDVPILNCSNEINDIDARPRKRARRQNKVKRVPRPPNAFILYRTNKHLDVKAQNKNLTNAQVSKVISQMWKNEKNEIKLYWEKLADNMKLNHMKNYPDYVYKPKKRTTTSDTSKNSSKINMINNMIKAKTSSTPPKQQLFIDPSLSDIYQPHDDIFILMQHQYQQLISFEKEIQNKSLSDLCKDIDKFCNLEKKIYKIKKIFINAAKDAFEKKQDLKDVSKIFSKFDGRKNDFTKIYSIANYYLGCCYENGYGLNKDERMAKTFLKFAAIYDSLEAKKKLLHEEKWKSIRDIMDWNTSYRYLFV</sequence>
<dbReference type="PANTHER" id="PTHR10270">
    <property type="entry name" value="SOX TRANSCRIPTION FACTOR"/>
    <property type="match status" value="1"/>
</dbReference>
<evidence type="ECO:0000256" key="3">
    <source>
        <dbReference type="PROSITE-ProRule" id="PRU00267"/>
    </source>
</evidence>
<feature type="domain" description="HMG box" evidence="4">
    <location>
        <begin position="59"/>
        <end position="127"/>
    </location>
</feature>
<organism evidence="5 6">
    <name type="scientific">Gigaspora margarita</name>
    <dbReference type="NCBI Taxonomy" id="4874"/>
    <lineage>
        <taxon>Eukaryota</taxon>
        <taxon>Fungi</taxon>
        <taxon>Fungi incertae sedis</taxon>
        <taxon>Mucoromycota</taxon>
        <taxon>Glomeromycotina</taxon>
        <taxon>Glomeromycetes</taxon>
        <taxon>Diversisporales</taxon>
        <taxon>Gigasporaceae</taxon>
        <taxon>Gigaspora</taxon>
    </lineage>
</organism>
<dbReference type="SUPFAM" id="SSF81901">
    <property type="entry name" value="HCP-like"/>
    <property type="match status" value="1"/>
</dbReference>
<reference evidence="5 6" key="1">
    <citation type="submission" date="2021-06" db="EMBL/GenBank/DDBJ databases">
        <authorList>
            <person name="Kallberg Y."/>
            <person name="Tangrot J."/>
            <person name="Rosling A."/>
        </authorList>
    </citation>
    <scope>NUCLEOTIDE SEQUENCE [LARGE SCALE GENOMIC DNA]</scope>
    <source>
        <strain evidence="5 6">120-4 pot B 10/14</strain>
    </source>
</reference>
<dbReference type="CDD" id="cd01389">
    <property type="entry name" value="HMG-box_ROX1-like"/>
    <property type="match status" value="1"/>
</dbReference>
<dbReference type="InterPro" id="IPR036910">
    <property type="entry name" value="HMG_box_dom_sf"/>
</dbReference>
<dbReference type="SUPFAM" id="SSF47095">
    <property type="entry name" value="HMG-box"/>
    <property type="match status" value="1"/>
</dbReference>
<evidence type="ECO:0000259" key="4">
    <source>
        <dbReference type="PROSITE" id="PS50118"/>
    </source>
</evidence>
<keyword evidence="3" id="KW-0539">Nucleus</keyword>
<evidence type="ECO:0000256" key="1">
    <source>
        <dbReference type="ARBA" id="ARBA00023125"/>
    </source>
</evidence>
<keyword evidence="2" id="KW-0804">Transcription</keyword>
<evidence type="ECO:0000313" key="6">
    <source>
        <dbReference type="Proteomes" id="UP000789901"/>
    </source>
</evidence>
<keyword evidence="1 3" id="KW-0238">DNA-binding</keyword>
<proteinExistence type="predicted"/>
<evidence type="ECO:0000256" key="2">
    <source>
        <dbReference type="ARBA" id="ARBA00023163"/>
    </source>
</evidence>
<dbReference type="SMART" id="SM00398">
    <property type="entry name" value="HMG"/>
    <property type="match status" value="1"/>
</dbReference>
<dbReference type="InterPro" id="IPR009071">
    <property type="entry name" value="HMG_box_dom"/>
</dbReference>
<dbReference type="EMBL" id="CAJVQB010008701">
    <property type="protein sequence ID" value="CAG8722147.1"/>
    <property type="molecule type" value="Genomic_DNA"/>
</dbReference>
<feature type="DNA-binding region" description="HMG box" evidence="3">
    <location>
        <begin position="59"/>
        <end position="127"/>
    </location>
</feature>
<protein>
    <submittedName>
        <fullName evidence="5">9037_t:CDS:1</fullName>
    </submittedName>
</protein>